<feature type="domain" description="Pleckstrin homology" evidence="2">
    <location>
        <begin position="26"/>
        <end position="66"/>
    </location>
</feature>
<proteinExistence type="predicted"/>
<sequence>MQLNQQLKFRPGEYMDLKLTEETRQIVFKGALKKGPSDSGDIQAYLFDHAVLLVRVKMINKREDFK</sequence>
<accession>A0ABR0IUK2</accession>
<evidence type="ECO:0000259" key="2">
    <source>
        <dbReference type="Pfam" id="PF15405"/>
    </source>
</evidence>
<keyword evidence="4" id="KW-1185">Reference proteome</keyword>
<dbReference type="Pfam" id="PF15405">
    <property type="entry name" value="PH_5"/>
    <property type="match status" value="1"/>
</dbReference>
<evidence type="ECO:0000256" key="1">
    <source>
        <dbReference type="ARBA" id="ARBA00022553"/>
    </source>
</evidence>
<organism evidence="3 4">
    <name type="scientific">Cryomyces antarcticus</name>
    <dbReference type="NCBI Taxonomy" id="329879"/>
    <lineage>
        <taxon>Eukaryota</taxon>
        <taxon>Fungi</taxon>
        <taxon>Dikarya</taxon>
        <taxon>Ascomycota</taxon>
        <taxon>Pezizomycotina</taxon>
        <taxon>Dothideomycetes</taxon>
        <taxon>Dothideomycetes incertae sedis</taxon>
        <taxon>Cryomyces</taxon>
    </lineage>
</organism>
<dbReference type="Gene3D" id="2.30.29.30">
    <property type="entry name" value="Pleckstrin-homology domain (PH domain)/Phosphotyrosine-binding domain (PTB)"/>
    <property type="match status" value="1"/>
</dbReference>
<evidence type="ECO:0000313" key="3">
    <source>
        <dbReference type="EMBL" id="KAK5045872.1"/>
    </source>
</evidence>
<dbReference type="PANTHER" id="PTHR46572">
    <property type="entry name" value="RHO1 GDP-GTP EXCHANGE PROTEIN 1-RELATED"/>
    <property type="match status" value="1"/>
</dbReference>
<gene>
    <name evidence="3" type="primary">ROM2_4</name>
    <name evidence="3" type="ORF">LTR16_011352</name>
</gene>
<reference evidence="3 4" key="1">
    <citation type="submission" date="2023-08" db="EMBL/GenBank/DDBJ databases">
        <title>Black Yeasts Isolated from many extreme environments.</title>
        <authorList>
            <person name="Coleine C."/>
            <person name="Stajich J.E."/>
            <person name="Selbmann L."/>
        </authorList>
    </citation>
    <scope>NUCLEOTIDE SEQUENCE [LARGE SCALE GENOMIC DNA]</scope>
    <source>
        <strain evidence="3 4">CCFEE 536</strain>
    </source>
</reference>
<dbReference type="Proteomes" id="UP001357485">
    <property type="component" value="Unassembled WGS sequence"/>
</dbReference>
<protein>
    <submittedName>
        <fullName evidence="3">RHO1 GDP-GTP exchange protein 2</fullName>
    </submittedName>
</protein>
<keyword evidence="1" id="KW-0597">Phosphoprotein</keyword>
<dbReference type="InterPro" id="IPR052233">
    <property type="entry name" value="Rho-type_GEFs"/>
</dbReference>
<dbReference type="InterPro" id="IPR041675">
    <property type="entry name" value="PH_5"/>
</dbReference>
<dbReference type="EMBL" id="JAVRRA010028108">
    <property type="protein sequence ID" value="KAK5045872.1"/>
    <property type="molecule type" value="Genomic_DNA"/>
</dbReference>
<name>A0ABR0IUK2_9PEZI</name>
<dbReference type="InterPro" id="IPR011993">
    <property type="entry name" value="PH-like_dom_sf"/>
</dbReference>
<comment type="caution">
    <text evidence="3">The sequence shown here is derived from an EMBL/GenBank/DDBJ whole genome shotgun (WGS) entry which is preliminary data.</text>
</comment>
<dbReference type="PANTHER" id="PTHR46572:SF2">
    <property type="entry name" value="RHO1 GDP-GTP EXCHANGE PROTEIN 1-RELATED"/>
    <property type="match status" value="1"/>
</dbReference>
<evidence type="ECO:0000313" key="4">
    <source>
        <dbReference type="Proteomes" id="UP001357485"/>
    </source>
</evidence>
<feature type="non-terminal residue" evidence="3">
    <location>
        <position position="66"/>
    </location>
</feature>